<keyword evidence="2" id="KW-0325">Glycoprotein</keyword>
<gene>
    <name evidence="3" type="ORF">ANCDUO_12045</name>
</gene>
<evidence type="ECO:0000313" key="4">
    <source>
        <dbReference type="Proteomes" id="UP000054047"/>
    </source>
</evidence>
<keyword evidence="1" id="KW-0732">Signal</keyword>
<reference evidence="3 4" key="1">
    <citation type="submission" date="2013-12" db="EMBL/GenBank/DDBJ databases">
        <title>Draft genome of the parsitic nematode Ancylostoma duodenale.</title>
        <authorList>
            <person name="Mitreva M."/>
        </authorList>
    </citation>
    <scope>NUCLEOTIDE SEQUENCE [LARGE SCALE GENOMIC DNA]</scope>
    <source>
        <strain evidence="3 4">Zhejiang</strain>
    </source>
</reference>
<evidence type="ECO:0000256" key="1">
    <source>
        <dbReference type="ARBA" id="ARBA00022729"/>
    </source>
</evidence>
<name>A0A0C2G9W1_9BILA</name>
<protein>
    <recommendedName>
        <fullName evidence="5">Protein quiver</fullName>
    </recommendedName>
</protein>
<dbReference type="EMBL" id="KN733965">
    <property type="protein sequence ID" value="KIH57760.1"/>
    <property type="molecule type" value="Genomic_DNA"/>
</dbReference>
<proteinExistence type="predicted"/>
<dbReference type="GO" id="GO:0032222">
    <property type="term" value="P:regulation of synaptic transmission, cholinergic"/>
    <property type="evidence" value="ECO:0007669"/>
    <property type="project" value="InterPro"/>
</dbReference>
<dbReference type="InterPro" id="IPR031424">
    <property type="entry name" value="QVR-like"/>
</dbReference>
<organism evidence="3 4">
    <name type="scientific">Ancylostoma duodenale</name>
    <dbReference type="NCBI Taxonomy" id="51022"/>
    <lineage>
        <taxon>Eukaryota</taxon>
        <taxon>Metazoa</taxon>
        <taxon>Ecdysozoa</taxon>
        <taxon>Nematoda</taxon>
        <taxon>Chromadorea</taxon>
        <taxon>Rhabditida</taxon>
        <taxon>Rhabditina</taxon>
        <taxon>Rhabditomorpha</taxon>
        <taxon>Strongyloidea</taxon>
        <taxon>Ancylostomatidae</taxon>
        <taxon>Ancylostomatinae</taxon>
        <taxon>Ancylostoma</taxon>
    </lineage>
</organism>
<keyword evidence="4" id="KW-1185">Reference proteome</keyword>
<evidence type="ECO:0008006" key="5">
    <source>
        <dbReference type="Google" id="ProtNLM"/>
    </source>
</evidence>
<evidence type="ECO:0000313" key="3">
    <source>
        <dbReference type="EMBL" id="KIH57760.1"/>
    </source>
</evidence>
<dbReference type="Proteomes" id="UP000054047">
    <property type="component" value="Unassembled WGS sequence"/>
</dbReference>
<dbReference type="OrthoDB" id="5829669at2759"/>
<dbReference type="Pfam" id="PF17064">
    <property type="entry name" value="QVR"/>
    <property type="match status" value="1"/>
</dbReference>
<dbReference type="GO" id="GO:0030431">
    <property type="term" value="P:sleep"/>
    <property type="evidence" value="ECO:0007669"/>
    <property type="project" value="InterPro"/>
</dbReference>
<sequence length="178" mass="19917">MLILFLFLPTAFAAMCYQCASELALINWSRYGLPHAYGDSMIADDACLDDERLTGHVPCSAPCMTINITAVGGKHDGKVIALIQISGVIRDCQTYFRNPKSLPEGTTRMCRHSERVTLRNQRINMTFCYCQGAFCNGSGSAYLRRAAMRRQPALRSPSLANQHYSMWFSLIFVAWAMS</sequence>
<dbReference type="AlphaFoldDB" id="A0A0C2G9W1"/>
<accession>A0A0C2G9W1</accession>
<evidence type="ECO:0000256" key="2">
    <source>
        <dbReference type="ARBA" id="ARBA00023180"/>
    </source>
</evidence>